<dbReference type="EMBL" id="DAAXYS010000035">
    <property type="protein sequence ID" value="HAG3148259.1"/>
    <property type="molecule type" value="Genomic_DNA"/>
</dbReference>
<sequence length="24" mass="3116">WWHFSLTHEPYPNTWFDFPVKQRP</sequence>
<reference evidence="1" key="1">
    <citation type="journal article" date="2018" name="Genome Biol.">
        <title>SKESA: strategic k-mer extension for scrupulous assemblies.</title>
        <authorList>
            <person name="Souvorov A."/>
            <person name="Agarwala R."/>
            <person name="Lipman D.J."/>
        </authorList>
    </citation>
    <scope>NUCLEOTIDE SEQUENCE</scope>
    <source>
        <strain evidence="1">MA.S/20050497</strain>
    </source>
</reference>
<comment type="caution">
    <text evidence="1">The sequence shown here is derived from an EMBL/GenBank/DDBJ whole genome shotgun (WGS) entry which is preliminary data.</text>
</comment>
<evidence type="ECO:0000313" key="1">
    <source>
        <dbReference type="EMBL" id="HAG3148259.1"/>
    </source>
</evidence>
<name>A0A761KYR4_SALER</name>
<reference evidence="1" key="2">
    <citation type="submission" date="2020-02" db="EMBL/GenBank/DDBJ databases">
        <authorList>
            <consortium name="NCBI Pathogen Detection Project"/>
        </authorList>
    </citation>
    <scope>NUCLEOTIDE SEQUENCE</scope>
    <source>
        <strain evidence="1">MA.S/20050497</strain>
    </source>
</reference>
<feature type="non-terminal residue" evidence="1">
    <location>
        <position position="1"/>
    </location>
</feature>
<organism evidence="1">
    <name type="scientific">Salmonella enterica</name>
    <name type="common">Salmonella choleraesuis</name>
    <dbReference type="NCBI Taxonomy" id="28901"/>
    <lineage>
        <taxon>Bacteria</taxon>
        <taxon>Pseudomonadati</taxon>
        <taxon>Pseudomonadota</taxon>
        <taxon>Gammaproteobacteria</taxon>
        <taxon>Enterobacterales</taxon>
        <taxon>Enterobacteriaceae</taxon>
        <taxon>Salmonella</taxon>
    </lineage>
</organism>
<accession>A0A761KYR4</accession>
<gene>
    <name evidence="1" type="ORF">G8Z18_002887</name>
</gene>
<proteinExistence type="predicted"/>
<protein>
    <submittedName>
        <fullName evidence="1">M15 family metallopeptidase</fullName>
    </submittedName>
</protein>
<dbReference type="AlphaFoldDB" id="A0A761KYR4"/>